<sequence length="893" mass="98155">MRIAYLVDDVDAMSGPVRSLLTQAQALALDHDVRVISVRRTADEPHFAVDPSIRLDYLLDLRDPKAPTPLEPDLVRPVEARRLRERASTVAPGLSALDDLVLEAAFPVLDVDVAVTCSPDLLRPAVILLPDDTIVVHQEHRVLSDRVSGLDTLAAHAPRADVVAVLTETSAQWLRDRLGELAPEIVVLPNPLPIGFSPRSRLDTPLIMAAGRIVPEKQLAKLVQAFGEVADQIPDWRLRIWGEGSQRGEVLRQVRKWGLYDRVELPGPTDQMAAEWAKASICALSSRTEGFPLAAQEAMAAGVPVVSFDSASGPRELVEHERTGLLVGPESISGLAAALLRLATDADLRRRLGEGALRASRQYDAASVAERWHRVFADARARRAGRGRLASRALTPPARRRVVDGTHADITGITPTQARHDALALAVDTARGVTDAWLVVPGDHTTATAVVLPMAARRTFLEALAAADHPAHLCLRDPEMHGWPERRGEIAPLARELHRGMTSVVALEPWPTQDGAPSVLSQGCSVEVEFWESSADGDLLSPRRNRYADRIPHDVPAVEHEVEGVAVRTLPLMAAPSVSQCAFPIDVVYTWVDGSDPEWDAARQARLEGIAGTAQTRESSGQARFLARDELRYSLRSLHLFAPWVRRIHVVTAGQVPDWLDTSDPRINLVDHRDLLPADGLPTFNSHAIETSLHRIEGLAEHFLYFNDDFFLARPVHPETFFSPAGLFATYFSHTTIGLTNTPDAPPYLKAAWNNRNLLYDAFGQVTTNNLAHAPYPHRVSVLREIAERFAEPVAATARSPFRSDTDVAMLSSLAQHYGLLTGSSYVATADLEFVNLANNDVDRQLSLTLERDQDFICLGDHHDHALRQSTLDELLAAWYSAYFPVVAPWELA</sequence>
<dbReference type="GO" id="GO:0016772">
    <property type="term" value="F:transferase activity, transferring phosphorus-containing groups"/>
    <property type="evidence" value="ECO:0007669"/>
    <property type="project" value="InterPro"/>
</dbReference>
<feature type="domain" description="Stealth protein CR3 conserved region 3" evidence="7">
    <location>
        <begin position="772"/>
        <end position="818"/>
    </location>
</feature>
<evidence type="ECO:0000256" key="3">
    <source>
        <dbReference type="ARBA" id="ARBA00023169"/>
    </source>
</evidence>
<keyword evidence="3" id="KW-0270">Exopolysaccharide synthesis</keyword>
<evidence type="ECO:0000313" key="9">
    <source>
        <dbReference type="EMBL" id="SFI31026.1"/>
    </source>
</evidence>
<evidence type="ECO:0000259" key="6">
    <source>
        <dbReference type="Pfam" id="PF17101"/>
    </source>
</evidence>
<dbReference type="STRING" id="1005945.SAMN05216561_10744"/>
<dbReference type="Pfam" id="PF17102">
    <property type="entry name" value="Stealth_CR3"/>
    <property type="match status" value="1"/>
</dbReference>
<protein>
    <submittedName>
        <fullName evidence="9">Glycosyltransferase involved in cell wall bisynthesis</fullName>
    </submittedName>
</protein>
<dbReference type="Pfam" id="PF17103">
    <property type="entry name" value="Stealth_CR4"/>
    <property type="match status" value="1"/>
</dbReference>
<dbReference type="Pfam" id="PF00534">
    <property type="entry name" value="Glycos_transf_1"/>
    <property type="match status" value="1"/>
</dbReference>
<proteinExistence type="inferred from homology"/>
<dbReference type="InterPro" id="IPR031358">
    <property type="entry name" value="Stealth_CR1"/>
</dbReference>
<dbReference type="Gene3D" id="3.40.50.2000">
    <property type="entry name" value="Glycogen Phosphorylase B"/>
    <property type="match status" value="2"/>
</dbReference>
<feature type="domain" description="Stealth protein CR2 conserved region 2" evidence="5">
    <location>
        <begin position="624"/>
        <end position="726"/>
    </location>
</feature>
<dbReference type="Proteomes" id="UP000198649">
    <property type="component" value="Unassembled WGS sequence"/>
</dbReference>
<accession>A0A1I3H5M8</accession>
<dbReference type="InterPro" id="IPR001296">
    <property type="entry name" value="Glyco_trans_1"/>
</dbReference>
<evidence type="ECO:0000259" key="7">
    <source>
        <dbReference type="Pfam" id="PF17102"/>
    </source>
</evidence>
<dbReference type="InterPro" id="IPR047141">
    <property type="entry name" value="Stealth"/>
</dbReference>
<dbReference type="InterPro" id="IPR031356">
    <property type="entry name" value="Stealth_CR4"/>
</dbReference>
<evidence type="ECO:0000256" key="2">
    <source>
        <dbReference type="ARBA" id="ARBA00022679"/>
    </source>
</evidence>
<feature type="domain" description="Stealth protein CR4 conserved region 4" evidence="8">
    <location>
        <begin position="851"/>
        <end position="892"/>
    </location>
</feature>
<dbReference type="OrthoDB" id="570545at2"/>
<dbReference type="PANTHER" id="PTHR24045:SF0">
    <property type="entry name" value="N-ACETYLGLUCOSAMINE-1-PHOSPHOTRANSFERASE SUBUNITS ALPHA_BETA"/>
    <property type="match status" value="1"/>
</dbReference>
<evidence type="ECO:0000313" key="10">
    <source>
        <dbReference type="Proteomes" id="UP000198649"/>
    </source>
</evidence>
<dbReference type="Pfam" id="PF11380">
    <property type="entry name" value="Stealth_CR2"/>
    <property type="match status" value="1"/>
</dbReference>
<organism evidence="9 10">
    <name type="scientific">Nocardioides psychrotolerans</name>
    <dbReference type="NCBI Taxonomy" id="1005945"/>
    <lineage>
        <taxon>Bacteria</taxon>
        <taxon>Bacillati</taxon>
        <taxon>Actinomycetota</taxon>
        <taxon>Actinomycetes</taxon>
        <taxon>Propionibacteriales</taxon>
        <taxon>Nocardioidaceae</taxon>
        <taxon>Nocardioides</taxon>
    </lineage>
</organism>
<dbReference type="EMBL" id="FOQG01000007">
    <property type="protein sequence ID" value="SFI31026.1"/>
    <property type="molecule type" value="Genomic_DNA"/>
</dbReference>
<gene>
    <name evidence="9" type="ORF">SAMN05216561_10744</name>
</gene>
<dbReference type="RefSeq" id="WP_091112759.1">
    <property type="nucleotide sequence ID" value="NZ_BKAF01000008.1"/>
</dbReference>
<keyword evidence="10" id="KW-1185">Reference proteome</keyword>
<evidence type="ECO:0000259" key="4">
    <source>
        <dbReference type="Pfam" id="PF00534"/>
    </source>
</evidence>
<name>A0A1I3H5M8_9ACTN</name>
<dbReference type="PANTHER" id="PTHR24045">
    <property type="match status" value="1"/>
</dbReference>
<dbReference type="AlphaFoldDB" id="A0A1I3H5M8"/>
<evidence type="ECO:0000256" key="1">
    <source>
        <dbReference type="ARBA" id="ARBA00007583"/>
    </source>
</evidence>
<dbReference type="GO" id="GO:0000271">
    <property type="term" value="P:polysaccharide biosynthetic process"/>
    <property type="evidence" value="ECO:0007669"/>
    <property type="project" value="UniProtKB-KW"/>
</dbReference>
<evidence type="ECO:0000259" key="8">
    <source>
        <dbReference type="Pfam" id="PF17103"/>
    </source>
</evidence>
<evidence type="ECO:0000259" key="5">
    <source>
        <dbReference type="Pfam" id="PF11380"/>
    </source>
</evidence>
<dbReference type="InterPro" id="IPR021520">
    <property type="entry name" value="Stealth_CR2"/>
</dbReference>
<keyword evidence="2 9" id="KW-0808">Transferase</keyword>
<dbReference type="InterPro" id="IPR031357">
    <property type="entry name" value="Stealth_CR3"/>
</dbReference>
<feature type="domain" description="Glycosyl transferase family 1" evidence="4">
    <location>
        <begin position="199"/>
        <end position="356"/>
    </location>
</feature>
<comment type="similarity">
    <text evidence="1">Belongs to the stealth family.</text>
</comment>
<reference evidence="9 10" key="1">
    <citation type="submission" date="2016-10" db="EMBL/GenBank/DDBJ databases">
        <authorList>
            <person name="de Groot N.N."/>
        </authorList>
    </citation>
    <scope>NUCLEOTIDE SEQUENCE [LARGE SCALE GENOMIC DNA]</scope>
    <source>
        <strain evidence="9 10">CGMCC 1.11156</strain>
    </source>
</reference>
<dbReference type="SUPFAM" id="SSF53756">
    <property type="entry name" value="UDP-Glycosyltransferase/glycogen phosphorylase"/>
    <property type="match status" value="1"/>
</dbReference>
<dbReference type="Pfam" id="PF17101">
    <property type="entry name" value="Stealth_CR1"/>
    <property type="match status" value="1"/>
</dbReference>
<feature type="domain" description="Stealth protein CR1 conserved region 1" evidence="6">
    <location>
        <begin position="583"/>
        <end position="609"/>
    </location>
</feature>